<feature type="domain" description="Peptidase S8/S53" evidence="9">
    <location>
        <begin position="155"/>
        <end position="587"/>
    </location>
</feature>
<dbReference type="Pfam" id="PF00082">
    <property type="entry name" value="Peptidase_S8"/>
    <property type="match status" value="1"/>
</dbReference>
<dbReference type="InterPro" id="IPR000209">
    <property type="entry name" value="Peptidase_S8/S53_dom"/>
</dbReference>
<evidence type="ECO:0000256" key="2">
    <source>
        <dbReference type="ARBA" id="ARBA00022670"/>
    </source>
</evidence>
<dbReference type="PROSITE" id="PS00137">
    <property type="entry name" value="SUBTILASE_HIS"/>
    <property type="match status" value="1"/>
</dbReference>
<feature type="signal peptide" evidence="8">
    <location>
        <begin position="1"/>
        <end position="20"/>
    </location>
</feature>
<keyword evidence="3 8" id="KW-0732">Signal</keyword>
<evidence type="ECO:0000256" key="3">
    <source>
        <dbReference type="ARBA" id="ARBA00022729"/>
    </source>
</evidence>
<keyword evidence="5 7" id="KW-0720">Serine protease</keyword>
<feature type="active site" description="Charge relay system" evidence="6 7">
    <location>
        <position position="212"/>
    </location>
</feature>
<dbReference type="InterPro" id="IPR023827">
    <property type="entry name" value="Peptidase_S8_Asp-AS"/>
</dbReference>
<feature type="non-terminal residue" evidence="11">
    <location>
        <position position="905"/>
    </location>
</feature>
<dbReference type="OMA" id="GDYRWFF"/>
<organism evidence="11 12">
    <name type="scientific">Scytalidium lignicola</name>
    <name type="common">Hyphomycete</name>
    <dbReference type="NCBI Taxonomy" id="5539"/>
    <lineage>
        <taxon>Eukaryota</taxon>
        <taxon>Fungi</taxon>
        <taxon>Dikarya</taxon>
        <taxon>Ascomycota</taxon>
        <taxon>Pezizomycotina</taxon>
        <taxon>Leotiomycetes</taxon>
        <taxon>Leotiomycetes incertae sedis</taxon>
        <taxon>Scytalidium</taxon>
    </lineage>
</organism>
<dbReference type="PROSITE" id="PS00136">
    <property type="entry name" value="SUBTILASE_ASP"/>
    <property type="match status" value="1"/>
</dbReference>
<feature type="active site" description="Charge relay system" evidence="6 7">
    <location>
        <position position="547"/>
    </location>
</feature>
<evidence type="ECO:0000313" key="12">
    <source>
        <dbReference type="Proteomes" id="UP000258309"/>
    </source>
</evidence>
<dbReference type="SUPFAM" id="SSF52743">
    <property type="entry name" value="Subtilisin-like"/>
    <property type="match status" value="1"/>
</dbReference>
<name>A0A3E2HSP8_SCYLI</name>
<dbReference type="InterPro" id="IPR010435">
    <property type="entry name" value="C5a/SBT2-like_Fn3"/>
</dbReference>
<reference evidence="11 12" key="1">
    <citation type="submission" date="2018-05" db="EMBL/GenBank/DDBJ databases">
        <title>Draft genome sequence of Scytalidium lignicola DSM 105466, a ubiquitous saprotrophic fungus.</title>
        <authorList>
            <person name="Buettner E."/>
            <person name="Gebauer A.M."/>
            <person name="Hofrichter M."/>
            <person name="Liers C."/>
            <person name="Kellner H."/>
        </authorList>
    </citation>
    <scope>NUCLEOTIDE SEQUENCE [LARGE SCALE GENOMIC DNA]</scope>
    <source>
        <strain evidence="11 12">DSM 105466</strain>
    </source>
</reference>
<keyword evidence="12" id="KW-1185">Reference proteome</keyword>
<feature type="non-terminal residue" evidence="11">
    <location>
        <position position="1"/>
    </location>
</feature>
<dbReference type="OrthoDB" id="10256524at2759"/>
<evidence type="ECO:0000256" key="6">
    <source>
        <dbReference type="PIRSR" id="PIRSR615500-1"/>
    </source>
</evidence>
<dbReference type="PROSITE" id="PS51892">
    <property type="entry name" value="SUBTILASE"/>
    <property type="match status" value="1"/>
</dbReference>
<dbReference type="Gene3D" id="3.40.50.200">
    <property type="entry name" value="Peptidase S8/S53 domain"/>
    <property type="match status" value="2"/>
</dbReference>
<gene>
    <name evidence="11" type="ORF">B7463_g117</name>
</gene>
<accession>A0A3E2HSP8</accession>
<dbReference type="GO" id="GO:0006508">
    <property type="term" value="P:proteolysis"/>
    <property type="evidence" value="ECO:0007669"/>
    <property type="project" value="UniProtKB-KW"/>
</dbReference>
<dbReference type="InterPro" id="IPR022398">
    <property type="entry name" value="Peptidase_S8_His-AS"/>
</dbReference>
<dbReference type="PANTHER" id="PTHR43399">
    <property type="entry name" value="SUBTILISIN-RELATED"/>
    <property type="match status" value="1"/>
</dbReference>
<dbReference type="GO" id="GO:0016020">
    <property type="term" value="C:membrane"/>
    <property type="evidence" value="ECO:0007669"/>
    <property type="project" value="InterPro"/>
</dbReference>
<dbReference type="AlphaFoldDB" id="A0A3E2HSP8"/>
<comment type="caution">
    <text evidence="11">The sequence shown here is derived from an EMBL/GenBank/DDBJ whole genome shotgun (WGS) entry which is preliminary data.</text>
</comment>
<keyword evidence="4 7" id="KW-0378">Hydrolase</keyword>
<protein>
    <recommendedName>
        <fullName evidence="13">Peptidase S8/S53 domain-containing protein</fullName>
    </recommendedName>
</protein>
<evidence type="ECO:0000313" key="11">
    <source>
        <dbReference type="EMBL" id="RFU36322.1"/>
    </source>
</evidence>
<evidence type="ECO:0000256" key="7">
    <source>
        <dbReference type="PROSITE-ProRule" id="PRU01240"/>
    </source>
</evidence>
<dbReference type="InterPro" id="IPR036852">
    <property type="entry name" value="Peptidase_S8/S53_dom_sf"/>
</dbReference>
<dbReference type="STRING" id="5539.A0A3E2HSP8"/>
<dbReference type="Proteomes" id="UP000258309">
    <property type="component" value="Unassembled WGS sequence"/>
</dbReference>
<dbReference type="EMBL" id="NCSJ02000001">
    <property type="protein sequence ID" value="RFU36322.1"/>
    <property type="molecule type" value="Genomic_DNA"/>
</dbReference>
<feature type="chain" id="PRO_5017766100" description="Peptidase S8/S53 domain-containing protein" evidence="8">
    <location>
        <begin position="21"/>
        <end position="905"/>
    </location>
</feature>
<dbReference type="InterPro" id="IPR015500">
    <property type="entry name" value="Peptidase_S8_subtilisin-rel"/>
</dbReference>
<evidence type="ECO:0000256" key="1">
    <source>
        <dbReference type="ARBA" id="ARBA00011073"/>
    </source>
</evidence>
<evidence type="ECO:0000256" key="5">
    <source>
        <dbReference type="ARBA" id="ARBA00022825"/>
    </source>
</evidence>
<comment type="similarity">
    <text evidence="1 7">Belongs to the peptidase S8 family.</text>
</comment>
<dbReference type="PRINTS" id="PR00723">
    <property type="entry name" value="SUBTILISIN"/>
</dbReference>
<evidence type="ECO:0000256" key="4">
    <source>
        <dbReference type="ARBA" id="ARBA00022801"/>
    </source>
</evidence>
<dbReference type="InterPro" id="IPR051048">
    <property type="entry name" value="Peptidase_S8/S53_subtilisin"/>
</dbReference>
<evidence type="ECO:0000256" key="8">
    <source>
        <dbReference type="SAM" id="SignalP"/>
    </source>
</evidence>
<dbReference type="GO" id="GO:0004252">
    <property type="term" value="F:serine-type endopeptidase activity"/>
    <property type="evidence" value="ECO:0007669"/>
    <property type="project" value="UniProtKB-UniRule"/>
</dbReference>
<evidence type="ECO:0000259" key="9">
    <source>
        <dbReference type="Pfam" id="PF00082"/>
    </source>
</evidence>
<sequence length="905" mass="96321">MLFSLRVLGLISAAATSVAAAAIDKTYIIQLSQETNTLLGRSANQHELFHKRASTLAYTVRQKFTNPDLYLGLSIQVTSGGTDDEIRSQLLAIPGVTSVSPVHTVSGPNMTIHDTTSFSPNPPELSSPTAAKGANLAAALQMGGVDKLHNLGIKGKGIKIGIVDTGVDYRHPALGGGFGKGHKIVGGYSFITDNGTLAESPDPLITCNGGGHGTHVTGIIGMDSVRGGFDIVGVAPEASIYMYRVLDCDASGGGSDVVISALAKAYEDGVDLVSMSLGFGIPTIDGAPDPIASIVAKLYNAGIAVIIAVANDASPSSSGSELYMAEWPSSDPNAIGVGSVSNTEYPLVYSAEDTFRETLHYASNYPLNISTLASVYILQDGCNPTEWDSVLSNLNGTSIQETIFAFQVDNLCTALSAGDLAMSSIQPPYILAFNANTTNPYLAEYDVPSPGYFSGSFAYLNFEDGLTLAQNYAKAGGFPKYKLDFNKNTEFISNPQASGGMIAYYSDFGPVRYTYDLKPEISAPGGHILSTWPLGQYGAYCVLQGTSMATPYLAASYALVKSQFPRESITQLLNRLQTTAKPLQWALNTTMLSATAQQGAGLVNVYNAIFSQSTISPGQILISDVSPTVYGAANITIKNPTILPKTYTFSHQGAGYMDYTLQFRELNQVALYASAHFPTSKVILLPGQTKTVDFSIIPPQGVVPTNLPVAGGFISVASSDGETYHVPYIGPPYSLYNQPYLQISTTGTILPQIQKFNSDGTVTVDSGLAEFVEGENFGAVFGVLQQSQEFRIDMLPANTTITANYYGFNASETYPYIPSATTPEETIFGHPSFGTILNETGFLWPTGYRPFGSDSSVTRSNGTSYVAGPGDYRWYASALRWGGTSGKQEDYDTWLGPIVRWVAAS</sequence>
<evidence type="ECO:0008006" key="13">
    <source>
        <dbReference type="Google" id="ProtNLM"/>
    </source>
</evidence>
<feature type="active site" description="Charge relay system" evidence="6 7">
    <location>
        <position position="164"/>
    </location>
</feature>
<dbReference type="PANTHER" id="PTHR43399:SF4">
    <property type="entry name" value="CELL WALL-ASSOCIATED PROTEASE"/>
    <property type="match status" value="1"/>
</dbReference>
<keyword evidence="2 7" id="KW-0645">Protease</keyword>
<dbReference type="Pfam" id="PF06280">
    <property type="entry name" value="fn3_5"/>
    <property type="match status" value="1"/>
</dbReference>
<evidence type="ECO:0000259" key="10">
    <source>
        <dbReference type="Pfam" id="PF06280"/>
    </source>
</evidence>
<feature type="domain" description="C5a peptidase/Subtilisin-like protease SBT2-like Fn3-like" evidence="10">
    <location>
        <begin position="633"/>
        <end position="728"/>
    </location>
</feature>
<proteinExistence type="inferred from homology"/>